<evidence type="ECO:0000313" key="2">
    <source>
        <dbReference type="EMBL" id="MFC0297332.1"/>
    </source>
</evidence>
<sequence length="202" mass="23841">MNKEVNEIIEDVFMRQKGFAKTEDLTKEGVSHYYIRKLKEEGKIVRIKRGLYRYVEWGNDQHGDVVEVSKLVPNGVLCLLSALSLYELTTYNPWEYHMAIERTSRKPSLPDYPPIKVFYFSKKQFEYGVEEMEIGGHKISIYSREKTICDMIRYREKVGIDVMKKGLRNYLRSPEKNINKLVECAEQMRVKTVLLKYLEVLV</sequence>
<reference evidence="2 3" key="1">
    <citation type="submission" date="2024-09" db="EMBL/GenBank/DDBJ databases">
        <authorList>
            <person name="Sun Q."/>
            <person name="Mori K."/>
        </authorList>
    </citation>
    <scope>NUCLEOTIDE SEQUENCE [LARGE SCALE GENOMIC DNA]</scope>
    <source>
        <strain evidence="2 3">CCM 7224</strain>
    </source>
</reference>
<dbReference type="RefSeq" id="WP_066233256.1">
    <property type="nucleotide sequence ID" value="NZ_JBHLVN010000032.1"/>
</dbReference>
<accession>A0ABV6GUI7</accession>
<keyword evidence="3" id="KW-1185">Reference proteome</keyword>
<name>A0ABV6GUI7_9BACL</name>
<proteinExistence type="predicted"/>
<dbReference type="Pfam" id="PF13338">
    <property type="entry name" value="AbiEi_4"/>
    <property type="match status" value="1"/>
</dbReference>
<gene>
    <name evidence="2" type="ORF">ACFFHQ_07745</name>
</gene>
<dbReference type="InterPro" id="IPR025159">
    <property type="entry name" value="AbiEi_N"/>
</dbReference>
<feature type="domain" description="AbiEi antitoxin N-terminal" evidence="1">
    <location>
        <begin position="8"/>
        <end position="55"/>
    </location>
</feature>
<organism evidence="2 3">
    <name type="scientific">Geobacillus jurassicus</name>
    <dbReference type="NCBI Taxonomy" id="235932"/>
    <lineage>
        <taxon>Bacteria</taxon>
        <taxon>Bacillati</taxon>
        <taxon>Bacillota</taxon>
        <taxon>Bacilli</taxon>
        <taxon>Bacillales</taxon>
        <taxon>Anoxybacillaceae</taxon>
        <taxon>Geobacillus</taxon>
    </lineage>
</organism>
<evidence type="ECO:0000313" key="3">
    <source>
        <dbReference type="Proteomes" id="UP001589785"/>
    </source>
</evidence>
<evidence type="ECO:0000259" key="1">
    <source>
        <dbReference type="Pfam" id="PF13338"/>
    </source>
</evidence>
<dbReference type="Proteomes" id="UP001589785">
    <property type="component" value="Unassembled WGS sequence"/>
</dbReference>
<dbReference type="EMBL" id="JBHLVN010000032">
    <property type="protein sequence ID" value="MFC0297332.1"/>
    <property type="molecule type" value="Genomic_DNA"/>
</dbReference>
<protein>
    <submittedName>
        <fullName evidence="2">Type IV toxin-antitoxin system AbiEi family antitoxin domain-containing protein</fullName>
    </submittedName>
</protein>
<comment type="caution">
    <text evidence="2">The sequence shown here is derived from an EMBL/GenBank/DDBJ whole genome shotgun (WGS) entry which is preliminary data.</text>
</comment>